<name>A0ABN9SCQ5_9DINO</name>
<evidence type="ECO:0000313" key="2">
    <source>
        <dbReference type="Proteomes" id="UP001189429"/>
    </source>
</evidence>
<comment type="caution">
    <text evidence="1">The sequence shown here is derived from an EMBL/GenBank/DDBJ whole genome shotgun (WGS) entry which is preliminary data.</text>
</comment>
<reference evidence="1" key="1">
    <citation type="submission" date="2023-10" db="EMBL/GenBank/DDBJ databases">
        <authorList>
            <person name="Chen Y."/>
            <person name="Shah S."/>
            <person name="Dougan E. K."/>
            <person name="Thang M."/>
            <person name="Chan C."/>
        </authorList>
    </citation>
    <scope>NUCLEOTIDE SEQUENCE [LARGE SCALE GENOMIC DNA]</scope>
</reference>
<keyword evidence="2" id="KW-1185">Reference proteome</keyword>
<protein>
    <recommendedName>
        <fullName evidence="3">Beta-galactosidase</fullName>
    </recommendedName>
</protein>
<organism evidence="1 2">
    <name type="scientific">Prorocentrum cordatum</name>
    <dbReference type="NCBI Taxonomy" id="2364126"/>
    <lineage>
        <taxon>Eukaryota</taxon>
        <taxon>Sar</taxon>
        <taxon>Alveolata</taxon>
        <taxon>Dinophyceae</taxon>
        <taxon>Prorocentrales</taxon>
        <taxon>Prorocentraceae</taxon>
        <taxon>Prorocentrum</taxon>
    </lineage>
</organism>
<sequence length="126" mass="13622">HAPPGDLQLLGVHRRPARPGPRSHVPRPVSLSAAVSRVSLELCEVPVPHPLGRVPFEIVSRGSCAHGFQSSDWPRSRLVRAWGWPATRPERLPAGARWVYSSSRRAPDASGGAGRDGRALYEAVLA</sequence>
<feature type="non-terminal residue" evidence="1">
    <location>
        <position position="126"/>
    </location>
</feature>
<evidence type="ECO:0008006" key="3">
    <source>
        <dbReference type="Google" id="ProtNLM"/>
    </source>
</evidence>
<feature type="non-terminal residue" evidence="1">
    <location>
        <position position="1"/>
    </location>
</feature>
<dbReference type="EMBL" id="CAUYUJ010010592">
    <property type="protein sequence ID" value="CAK0829783.1"/>
    <property type="molecule type" value="Genomic_DNA"/>
</dbReference>
<proteinExistence type="predicted"/>
<accession>A0ABN9SCQ5</accession>
<gene>
    <name evidence="1" type="ORF">PCOR1329_LOCUS28615</name>
</gene>
<evidence type="ECO:0000313" key="1">
    <source>
        <dbReference type="EMBL" id="CAK0829783.1"/>
    </source>
</evidence>
<dbReference type="Proteomes" id="UP001189429">
    <property type="component" value="Unassembled WGS sequence"/>
</dbReference>